<keyword evidence="2" id="KW-0732">Signal</keyword>
<sequence>MYIRMAQERRFAAVLLFLVVAMMLITPAFAAGVSDDSFHDWYGDIHEQIGGESVQNTGLTVFPTLMIPMGGEQEGMGTAYTAVSRDASFLEANPAASSRLDRTEAAVFHNNLIADTNMEGAVYTSRRENLGYGLGAKHLHVPFTSYDDYGAQLGTARYSETVVAGNVSYNFFRGFYFSGISLGANLKAAYRHIPDHIAPGQSAAGIMTDVGVLTRFHFLKPYSSQEPNFSVGTALKNLGPPVLDEPLPTVWSTGIAWAPLRPLLLAADVHVPLMPFSDLPPPDRSYAAGAALTVTDFFVVRSGFLLMGGNPRLTMGSSIQVQEMTITVNYTLDMTTQLSAFDRFSIQAAFSLGDRGRGERRDRVRTLYLDSLQHFAVGELEEAIYLNRQALALDPSFEPARETLAMAARMLDLQNRMESIRLDEDRLIPDERLRE</sequence>
<protein>
    <recommendedName>
        <fullName evidence="5">Tetratricopeptide repeat protein</fullName>
    </recommendedName>
</protein>
<feature type="chain" id="PRO_5015528914" description="Tetratricopeptide repeat protein" evidence="2">
    <location>
        <begin position="31"/>
        <end position="435"/>
    </location>
</feature>
<evidence type="ECO:0000313" key="3">
    <source>
        <dbReference type="EMBL" id="POR04644.1"/>
    </source>
</evidence>
<keyword evidence="4" id="KW-1185">Reference proteome</keyword>
<comment type="similarity">
    <text evidence="1">Belongs to the UPF0164 family.</text>
</comment>
<proteinExistence type="inferred from homology"/>
<evidence type="ECO:0000256" key="2">
    <source>
        <dbReference type="SAM" id="SignalP"/>
    </source>
</evidence>
<comment type="caution">
    <text evidence="3">The sequence shown here is derived from an EMBL/GenBank/DDBJ whole genome shotgun (WGS) entry which is preliminary data.</text>
</comment>
<dbReference type="Proteomes" id="UP000237350">
    <property type="component" value="Unassembled WGS sequence"/>
</dbReference>
<dbReference type="Pfam" id="PF03687">
    <property type="entry name" value="UPF0164"/>
    <property type="match status" value="1"/>
</dbReference>
<evidence type="ECO:0008006" key="5">
    <source>
        <dbReference type="Google" id="ProtNLM"/>
    </source>
</evidence>
<evidence type="ECO:0000313" key="4">
    <source>
        <dbReference type="Proteomes" id="UP000237350"/>
    </source>
</evidence>
<name>A0A2S4JYQ5_9SPIO</name>
<organism evidence="3 4">
    <name type="scientific">Alkalispirochaeta sphaeroplastigenens</name>
    <dbReference type="NCBI Taxonomy" id="1187066"/>
    <lineage>
        <taxon>Bacteria</taxon>
        <taxon>Pseudomonadati</taxon>
        <taxon>Spirochaetota</taxon>
        <taxon>Spirochaetia</taxon>
        <taxon>Spirochaetales</taxon>
        <taxon>Spirochaetaceae</taxon>
        <taxon>Alkalispirochaeta</taxon>
    </lineage>
</organism>
<dbReference type="InterPro" id="IPR011990">
    <property type="entry name" value="TPR-like_helical_dom_sf"/>
</dbReference>
<reference evidence="4" key="1">
    <citation type="submission" date="2015-12" db="EMBL/GenBank/DDBJ databases">
        <authorList>
            <person name="Lodha T.D."/>
            <person name="Chintalapati S."/>
            <person name="Chintalapati V.R."/>
            <person name="Sravanthi T."/>
        </authorList>
    </citation>
    <scope>NUCLEOTIDE SEQUENCE [LARGE SCALE GENOMIC DNA]</scope>
    <source>
        <strain evidence="4">JC133</strain>
    </source>
</reference>
<accession>A0A2S4JYQ5</accession>
<feature type="signal peptide" evidence="2">
    <location>
        <begin position="1"/>
        <end position="30"/>
    </location>
</feature>
<dbReference type="EMBL" id="LPWH01000011">
    <property type="protein sequence ID" value="POR04644.1"/>
    <property type="molecule type" value="Genomic_DNA"/>
</dbReference>
<gene>
    <name evidence="3" type="ORF">AU468_03050</name>
</gene>
<dbReference type="OrthoDB" id="356467at2"/>
<dbReference type="InterPro" id="IPR005362">
    <property type="entry name" value="UPF0164"/>
</dbReference>
<evidence type="ECO:0000256" key="1">
    <source>
        <dbReference type="ARBA" id="ARBA00005846"/>
    </source>
</evidence>
<dbReference type="SUPFAM" id="SSF48452">
    <property type="entry name" value="TPR-like"/>
    <property type="match status" value="1"/>
</dbReference>
<dbReference type="Gene3D" id="2.40.160.60">
    <property type="entry name" value="Outer membrane protein transport protein (OMPP1/FadL/TodX)"/>
    <property type="match status" value="1"/>
</dbReference>
<dbReference type="AlphaFoldDB" id="A0A2S4JYQ5"/>